<feature type="transmembrane region" description="Helical" evidence="1">
    <location>
        <begin position="126"/>
        <end position="144"/>
    </location>
</feature>
<reference evidence="2 3" key="1">
    <citation type="submission" date="2019-02" db="EMBL/GenBank/DDBJ databases">
        <title>Deep-cultivation of Planctomycetes and their phenomic and genomic characterization uncovers novel biology.</title>
        <authorList>
            <person name="Wiegand S."/>
            <person name="Jogler M."/>
            <person name="Boedeker C."/>
            <person name="Pinto D."/>
            <person name="Vollmers J."/>
            <person name="Rivas-Marin E."/>
            <person name="Kohn T."/>
            <person name="Peeters S.H."/>
            <person name="Heuer A."/>
            <person name="Rast P."/>
            <person name="Oberbeckmann S."/>
            <person name="Bunk B."/>
            <person name="Jeske O."/>
            <person name="Meyerdierks A."/>
            <person name="Storesund J.E."/>
            <person name="Kallscheuer N."/>
            <person name="Luecker S."/>
            <person name="Lage O.M."/>
            <person name="Pohl T."/>
            <person name="Merkel B.J."/>
            <person name="Hornburger P."/>
            <person name="Mueller R.-W."/>
            <person name="Bruemmer F."/>
            <person name="Labrenz M."/>
            <person name="Spormann A.M."/>
            <person name="Op den Camp H."/>
            <person name="Overmann J."/>
            <person name="Amann R."/>
            <person name="Jetten M.S.M."/>
            <person name="Mascher T."/>
            <person name="Medema M.H."/>
            <person name="Devos D.P."/>
            <person name="Kaster A.-K."/>
            <person name="Ovreas L."/>
            <person name="Rohde M."/>
            <person name="Galperin M.Y."/>
            <person name="Jogler C."/>
        </authorList>
    </citation>
    <scope>NUCLEOTIDE SEQUENCE [LARGE SCALE GENOMIC DNA]</scope>
    <source>
        <strain evidence="2 3">ETA_A1</strain>
    </source>
</reference>
<gene>
    <name evidence="2" type="ORF">ETAA1_14090</name>
</gene>
<dbReference type="AlphaFoldDB" id="A0A517XPQ8"/>
<proteinExistence type="predicted"/>
<feature type="transmembrane region" description="Helical" evidence="1">
    <location>
        <begin position="100"/>
        <end position="120"/>
    </location>
</feature>
<evidence type="ECO:0000313" key="2">
    <source>
        <dbReference type="EMBL" id="QDU19483.1"/>
    </source>
</evidence>
<evidence type="ECO:0000256" key="1">
    <source>
        <dbReference type="SAM" id="Phobius"/>
    </source>
</evidence>
<feature type="transmembrane region" description="Helical" evidence="1">
    <location>
        <begin position="52"/>
        <end position="71"/>
    </location>
</feature>
<dbReference type="Pfam" id="PF16316">
    <property type="entry name" value="DUF4956"/>
    <property type="match status" value="1"/>
</dbReference>
<dbReference type="InterPro" id="IPR032531">
    <property type="entry name" value="DUF4956"/>
</dbReference>
<dbReference type="KEGG" id="uli:ETAA1_14090"/>
<dbReference type="Proteomes" id="UP000319576">
    <property type="component" value="Chromosome"/>
</dbReference>
<name>A0A517XPQ8_9BACT</name>
<dbReference type="EMBL" id="CP036273">
    <property type="protein sequence ID" value="QDU19483.1"/>
    <property type="molecule type" value="Genomic_DNA"/>
</dbReference>
<dbReference type="RefSeq" id="WP_145235505.1">
    <property type="nucleotide sequence ID" value="NZ_CP036273.1"/>
</dbReference>
<organism evidence="2 3">
    <name type="scientific">Urbifossiella limnaea</name>
    <dbReference type="NCBI Taxonomy" id="2528023"/>
    <lineage>
        <taxon>Bacteria</taxon>
        <taxon>Pseudomonadati</taxon>
        <taxon>Planctomycetota</taxon>
        <taxon>Planctomycetia</taxon>
        <taxon>Gemmatales</taxon>
        <taxon>Gemmataceae</taxon>
        <taxon>Urbifossiella</taxon>
    </lineage>
</organism>
<keyword evidence="3" id="KW-1185">Reference proteome</keyword>
<keyword evidence="1" id="KW-1133">Transmembrane helix</keyword>
<protein>
    <recommendedName>
        <fullName evidence="4">DUF4956 domain-containing protein</fullName>
    </recommendedName>
</protein>
<evidence type="ECO:0008006" key="4">
    <source>
        <dbReference type="Google" id="ProtNLM"/>
    </source>
</evidence>
<feature type="transmembrane region" description="Helical" evidence="1">
    <location>
        <begin position="20"/>
        <end position="40"/>
    </location>
</feature>
<accession>A0A517XPQ8</accession>
<evidence type="ECO:0000313" key="3">
    <source>
        <dbReference type="Proteomes" id="UP000319576"/>
    </source>
</evidence>
<dbReference type="OrthoDB" id="9803265at2"/>
<keyword evidence="1" id="KW-0812">Transmembrane</keyword>
<keyword evidence="1" id="KW-0472">Membrane</keyword>
<sequence length="224" mass="23103">MPEWLSGAVSADGDIAADKLAVRLVLSAVLGGAVACVYALTRKKTRSEAAPFSATLVLLTVLIALVTQVIGNSVARAFSLVGALSIVRFRTVVDDTRDTSFVIFAVAVGMAVGSGFPALALVGIPVVGLTAAVLAMWGGTGAVAHPAKLVVRLPNGTDPQPVLAAAFDKHLREAKFQAADAAKQGSAVDYTYLVRPKAGVAPVTLIGELSRVEGVQSVEWREPS</sequence>